<dbReference type="InterPro" id="IPR007627">
    <property type="entry name" value="RNA_pol_sigma70_r2"/>
</dbReference>
<dbReference type="InterPro" id="IPR050239">
    <property type="entry name" value="Sigma-70_RNA_pol_init_factors"/>
</dbReference>
<evidence type="ECO:0000313" key="6">
    <source>
        <dbReference type="EMBL" id="QQE75702.1"/>
    </source>
</evidence>
<keyword evidence="1" id="KW-0805">Transcription regulation</keyword>
<dbReference type="RefSeq" id="WP_198829216.1">
    <property type="nucleotide sequence ID" value="NZ_CP066308.1"/>
</dbReference>
<dbReference type="InterPro" id="IPR013325">
    <property type="entry name" value="RNA_pol_sigma_r2"/>
</dbReference>
<dbReference type="AlphaFoldDB" id="A0A7T5ENC0"/>
<keyword evidence="3" id="KW-0238">DNA-binding</keyword>
<keyword evidence="4" id="KW-0804">Transcription</keyword>
<proteinExistence type="predicted"/>
<evidence type="ECO:0000256" key="4">
    <source>
        <dbReference type="ARBA" id="ARBA00023163"/>
    </source>
</evidence>
<dbReference type="PRINTS" id="PR00046">
    <property type="entry name" value="SIGMA70FCT"/>
</dbReference>
<dbReference type="NCBIfam" id="TIGR02937">
    <property type="entry name" value="sigma70-ECF"/>
    <property type="match status" value="1"/>
</dbReference>
<dbReference type="PANTHER" id="PTHR30603:SF17">
    <property type="entry name" value="RNA POLYMERASE SIGMA-G FACTOR"/>
    <property type="match status" value="1"/>
</dbReference>
<evidence type="ECO:0000259" key="5">
    <source>
        <dbReference type="Pfam" id="PF04542"/>
    </source>
</evidence>
<reference evidence="7" key="2">
    <citation type="submission" date="2021-04" db="EMBL/GenBank/DDBJ databases">
        <title>Brevibacillus composti FJAT-54423, complete genome.</title>
        <authorList>
            <person name="Tang R."/>
        </authorList>
    </citation>
    <scope>NUCLEOTIDE SEQUENCE</scope>
    <source>
        <strain evidence="7">FJAT-54424</strain>
    </source>
</reference>
<dbReference type="GO" id="GO:0016987">
    <property type="term" value="F:sigma factor activity"/>
    <property type="evidence" value="ECO:0007669"/>
    <property type="project" value="UniProtKB-KW"/>
</dbReference>
<dbReference type="InterPro" id="IPR014284">
    <property type="entry name" value="RNA_pol_sigma-70_dom"/>
</dbReference>
<evidence type="ECO:0000256" key="1">
    <source>
        <dbReference type="ARBA" id="ARBA00023015"/>
    </source>
</evidence>
<dbReference type="GO" id="GO:0003677">
    <property type="term" value="F:DNA binding"/>
    <property type="evidence" value="ECO:0007669"/>
    <property type="project" value="UniProtKB-KW"/>
</dbReference>
<dbReference type="EMBL" id="CP073708">
    <property type="protein sequence ID" value="QUO42728.1"/>
    <property type="molecule type" value="Genomic_DNA"/>
</dbReference>
<reference evidence="6 8" key="1">
    <citation type="submission" date="2020-12" db="EMBL/GenBank/DDBJ databases">
        <title>strain FJAT-54423T represents a novel species of the genus Brevibacillus.</title>
        <authorList>
            <person name="Tang R."/>
        </authorList>
    </citation>
    <scope>NUCLEOTIDE SEQUENCE [LARGE SCALE GENOMIC DNA]</scope>
    <source>
        <strain evidence="6 8">FJAT-54423</strain>
    </source>
</reference>
<accession>A0A7T5ENC0</accession>
<gene>
    <name evidence="6" type="ORF">JD108_07445</name>
    <name evidence="7" type="ORF">KDJ56_07125</name>
</gene>
<dbReference type="InterPro" id="IPR000943">
    <property type="entry name" value="RNA_pol_sigma70"/>
</dbReference>
<dbReference type="EMBL" id="CP066308">
    <property type="protein sequence ID" value="QQE75702.1"/>
    <property type="molecule type" value="Genomic_DNA"/>
</dbReference>
<name>A0A7T5ENC0_9BACL</name>
<evidence type="ECO:0000256" key="3">
    <source>
        <dbReference type="ARBA" id="ARBA00023125"/>
    </source>
</evidence>
<keyword evidence="2" id="KW-0731">Sigma factor</keyword>
<dbReference type="SUPFAM" id="SSF88946">
    <property type="entry name" value="Sigma2 domain of RNA polymerase sigma factors"/>
    <property type="match status" value="1"/>
</dbReference>
<evidence type="ECO:0000313" key="9">
    <source>
        <dbReference type="Proteomes" id="UP000677234"/>
    </source>
</evidence>
<evidence type="ECO:0000256" key="2">
    <source>
        <dbReference type="ARBA" id="ARBA00023082"/>
    </source>
</evidence>
<dbReference type="Proteomes" id="UP000595847">
    <property type="component" value="Chromosome"/>
</dbReference>
<dbReference type="KEGG" id="bcop:JD108_07445"/>
<dbReference type="Gene3D" id="1.20.120.1810">
    <property type="match status" value="1"/>
</dbReference>
<dbReference type="Gene3D" id="1.10.10.60">
    <property type="entry name" value="Homeodomain-like"/>
    <property type="match status" value="1"/>
</dbReference>
<evidence type="ECO:0000313" key="7">
    <source>
        <dbReference type="EMBL" id="QUO42728.1"/>
    </source>
</evidence>
<keyword evidence="9" id="KW-1185">Reference proteome</keyword>
<dbReference type="GO" id="GO:0006352">
    <property type="term" value="P:DNA-templated transcription initiation"/>
    <property type="evidence" value="ECO:0007669"/>
    <property type="project" value="InterPro"/>
</dbReference>
<feature type="domain" description="RNA polymerase sigma-70 region 2" evidence="5">
    <location>
        <begin position="11"/>
        <end position="80"/>
    </location>
</feature>
<protein>
    <submittedName>
        <fullName evidence="6">Sigma-70 family RNA polymerase sigma factor</fullName>
    </submittedName>
</protein>
<dbReference type="PANTHER" id="PTHR30603">
    <property type="entry name" value="RNA POLYMERASE SIGMA FACTOR RPO"/>
    <property type="match status" value="1"/>
</dbReference>
<evidence type="ECO:0000313" key="8">
    <source>
        <dbReference type="Proteomes" id="UP000595847"/>
    </source>
</evidence>
<dbReference type="Pfam" id="PF04542">
    <property type="entry name" value="Sigma70_r2"/>
    <property type="match status" value="1"/>
</dbReference>
<sequence length="171" mass="19575">MNIVQKDVDALVQDNLSFVHFILKKYYPPEGYDYDDLYQIGCIGLVKAAKKFDPSLGYQFTTYAAYWIENELKKMIRTQKAVKRTGDVFSMDWTGEDEDGSLAELLANYDSVEEEVEAKWLFSELIRQEPAITMLALQGYTQKEIGRKLGMSQVSVSRKLLNMRKATAAMC</sequence>
<organism evidence="6 8">
    <name type="scientific">Brevibacillus composti</name>
    <dbReference type="NCBI Taxonomy" id="2796470"/>
    <lineage>
        <taxon>Bacteria</taxon>
        <taxon>Bacillati</taxon>
        <taxon>Bacillota</taxon>
        <taxon>Bacilli</taxon>
        <taxon>Bacillales</taxon>
        <taxon>Paenibacillaceae</taxon>
        <taxon>Brevibacillus</taxon>
    </lineage>
</organism>
<dbReference type="Proteomes" id="UP000677234">
    <property type="component" value="Chromosome"/>
</dbReference>